<reference evidence="2" key="1">
    <citation type="submission" date="2022-11" db="UniProtKB">
        <authorList>
            <consortium name="WormBaseParasite"/>
        </authorList>
    </citation>
    <scope>IDENTIFICATION</scope>
</reference>
<proteinExistence type="predicted"/>
<evidence type="ECO:0000313" key="2">
    <source>
        <dbReference type="WBParaSite" id="JU765_v2.g8428.t1"/>
    </source>
</evidence>
<protein>
    <submittedName>
        <fullName evidence="2">Calsequestrin</fullName>
    </submittedName>
</protein>
<dbReference type="Proteomes" id="UP000887576">
    <property type="component" value="Unplaced"/>
</dbReference>
<dbReference type="WBParaSite" id="JU765_v2.g8428.t1">
    <property type="protein sequence ID" value="JU765_v2.g8428.t1"/>
    <property type="gene ID" value="JU765_v2.g8428"/>
</dbReference>
<accession>A0AC34RNC9</accession>
<name>A0AC34RNC9_9BILA</name>
<sequence length="605" mass="69656">MFFTNIFFLFLFISDIRGQCPFKHGKVATDVPNPHAFDEDLPRFPGTEPEDTFIQTTFVHRDKDDSDLKFTQDIIELINVLRQRLKKQAKLTIDNENIDCNDGGFSQCQDYPLKDSYHFLIIEDSSHGAAVYSLEKKHNTNSEKTEQAILDALSRHSTHSLMIYASEKAEKEIGFVREVTPKELAKFAKQNQNENKKSFATSIFTRSPTELNLINEKILEFRQIESPIFDENDALKVFVADELNNLLENDERFIFVMFWTKVNTISLHAIQLWKQAAEMLKNDDNVVLGSVACHDQIDVCRAFGISHHDKNTIFVYKNAQKLTAQFSMRDADFYVEWIKIITAGIVNKIDSKDDLKQIRQGYLPFLPDLGQRKAVTIGHFQSETSEEFQRFKKVATILYGRYHFVYHIDEKYGASVTTFRPFEKMKRFDYNGNFEIATLIKHVTQGSNPSIMDFGHGFTSDLVYYSVKDLILLINDGDQEKLSQFEEMASKSENSMNYIFGKIDKKNAVSLDSFFNAMNFDTNSLPILCIFSLKNAKCLPRIGQITDKVLLEKPDDLILVELSQNKPHPLKFIQLEQINAIFGKQDVEILPEPILSKMPRNHPHG</sequence>
<organism evidence="1 2">
    <name type="scientific">Panagrolaimus sp. JU765</name>
    <dbReference type="NCBI Taxonomy" id="591449"/>
    <lineage>
        <taxon>Eukaryota</taxon>
        <taxon>Metazoa</taxon>
        <taxon>Ecdysozoa</taxon>
        <taxon>Nematoda</taxon>
        <taxon>Chromadorea</taxon>
        <taxon>Rhabditida</taxon>
        <taxon>Tylenchina</taxon>
        <taxon>Panagrolaimomorpha</taxon>
        <taxon>Panagrolaimoidea</taxon>
        <taxon>Panagrolaimidae</taxon>
        <taxon>Panagrolaimus</taxon>
    </lineage>
</organism>
<evidence type="ECO:0000313" key="1">
    <source>
        <dbReference type="Proteomes" id="UP000887576"/>
    </source>
</evidence>